<dbReference type="InterPro" id="IPR036860">
    <property type="entry name" value="SH2_dom_sf"/>
</dbReference>
<dbReference type="FunFam" id="3.30.505.10:FF:000003">
    <property type="entry name" value="Signal transducer and activator of transcription"/>
    <property type="match status" value="1"/>
</dbReference>
<reference evidence="17" key="1">
    <citation type="submission" date="2018-05" db="EMBL/GenBank/DDBJ databases">
        <authorList>
            <person name="Datahose"/>
        </authorList>
    </citation>
    <scope>NUCLEOTIDE SEQUENCE</scope>
</reference>
<keyword evidence="18" id="KW-1185">Reference proteome</keyword>
<dbReference type="OrthoDB" id="19300at2759"/>
<evidence type="ECO:0000259" key="16">
    <source>
        <dbReference type="PROSITE" id="PS50001"/>
    </source>
</evidence>
<evidence type="ECO:0000256" key="9">
    <source>
        <dbReference type="ARBA" id="ARBA00023159"/>
    </source>
</evidence>
<dbReference type="Pfam" id="PF21354">
    <property type="entry name" value="STAT_linker"/>
    <property type="match status" value="1"/>
</dbReference>
<evidence type="ECO:0000256" key="13">
    <source>
        <dbReference type="RuleBase" id="RU046415"/>
    </source>
</evidence>
<dbReference type="STRING" id="8154.ENSACLP00000002878"/>
<dbReference type="Gene3D" id="1.20.1050.20">
    <property type="entry name" value="STAT transcription factor, all-alpha domain"/>
    <property type="match status" value="1"/>
</dbReference>
<dbReference type="GO" id="GO:0003700">
    <property type="term" value="F:DNA-binding transcription factor activity"/>
    <property type="evidence" value="ECO:0007669"/>
    <property type="project" value="InterPro"/>
</dbReference>
<dbReference type="GO" id="GO:0005634">
    <property type="term" value="C:nucleus"/>
    <property type="evidence" value="ECO:0007669"/>
    <property type="project" value="UniProtKB-SubCell"/>
</dbReference>
<dbReference type="RefSeq" id="XP_026000269.1">
    <property type="nucleotide sequence ID" value="XM_026144484.1"/>
</dbReference>
<dbReference type="SUPFAM" id="SSF47655">
    <property type="entry name" value="STAT"/>
    <property type="match status" value="1"/>
</dbReference>
<dbReference type="PROSITE" id="PS50001">
    <property type="entry name" value="SH2"/>
    <property type="match status" value="1"/>
</dbReference>
<evidence type="ECO:0000256" key="10">
    <source>
        <dbReference type="ARBA" id="ARBA00023163"/>
    </source>
</evidence>
<dbReference type="AlphaFoldDB" id="A0A3P8NDV1"/>
<dbReference type="Pfam" id="PF01017">
    <property type="entry name" value="STAT_alpha"/>
    <property type="match status" value="1"/>
</dbReference>
<evidence type="ECO:0000256" key="7">
    <source>
        <dbReference type="ARBA" id="ARBA00023015"/>
    </source>
</evidence>
<feature type="coiled-coil region" evidence="14">
    <location>
        <begin position="127"/>
        <end position="161"/>
    </location>
</feature>
<keyword evidence="5 13" id="KW-0597">Phosphoprotein</keyword>
<name>A0A3P8NDV1_ASTCA</name>
<dbReference type="InterPro" id="IPR048988">
    <property type="entry name" value="STAT_linker"/>
</dbReference>
<comment type="similarity">
    <text evidence="3 13">Belongs to the transcription factor STAT family.</text>
</comment>
<dbReference type="Pfam" id="PF00017">
    <property type="entry name" value="SH2"/>
    <property type="match status" value="1"/>
</dbReference>
<dbReference type="InterPro" id="IPR008967">
    <property type="entry name" value="p53-like_TF_DNA-bd_sf"/>
</dbReference>
<dbReference type="InterPro" id="IPR036535">
    <property type="entry name" value="STAT_N_sf"/>
</dbReference>
<dbReference type="SMART" id="SM00964">
    <property type="entry name" value="STAT_int"/>
    <property type="match status" value="1"/>
</dbReference>
<keyword evidence="7 13" id="KW-0805">Transcription regulation</keyword>
<dbReference type="Gene3D" id="3.30.505.10">
    <property type="entry name" value="SH2 domain"/>
    <property type="match status" value="1"/>
</dbReference>
<dbReference type="OMA" id="QECQKHA"/>
<dbReference type="Pfam" id="PF02865">
    <property type="entry name" value="STAT_int"/>
    <property type="match status" value="1"/>
</dbReference>
<dbReference type="InterPro" id="IPR013800">
    <property type="entry name" value="STAT_TF_alpha"/>
</dbReference>
<dbReference type="InterPro" id="IPR000980">
    <property type="entry name" value="SH2"/>
</dbReference>
<keyword evidence="8 13" id="KW-0238">DNA-binding</keyword>
<sequence>MAQWQALLKLDSALQSRVCQLYERRFPKEIRHYLSTWIENQDWDSAAVDEHRARTCFQALLVFLEEQWYHSVQENNILQGPDFSRMKDYLLGHFQGEPLKLALILSECLKEEKQILASVSQPQSCNNSSMQQSWRELDDKVNELKRQTLETKKEIKTLEGLNEKLDYILMAWQNKVEEHTDMAQSQHIVDQECQKHAVFITQRKEIVLHQLVNILKQTEKVVATLTDVELPEWKRRQQLACIGSQDDTSLDHLDKWFSTVAEVLLGVCEQLKKLQDQNSKYSSTDPAFCLPTSIPEMEKFGLSLLIKLVTNALVVEKQPVMQKFPQRPLILKTGVQFSITVRFLANIPEFKCRFRVKPVFDKDVAEAKTVKGFRLFDFNRDDCKVLDEDTDGGLMAEFGHMSLKERKSRSKSSSANHLVVTEELHIIKFVTEFQYAGQTCNIEASSLPVVVISSTNQVPNAWASIMWWNMVSTSEPWDLSLFLNPPPLTWKQLSQVLSWQFLTVGKRGLDEIQLFMLRDKIMVGAAADDDDPDGTVFWSSFSKNENAWIWIDGILDLIKKHLVDLWRDGSIMGFVSRERTRLLLQEKQAGTFLIRFSESSRDGAVTFSWVDHSNDEPHVHAVQPYTKKELSVLPLPDIIYRYSLASQRSRNPLVYLYPDIPKDTAFGRYKSPETSEPSGDGYHRRIPSFISNDPTPPPSPPNEIHMMEMDNDLERSASLSELFSFIVDSPAPVVSWESQLDICPTLASLQTSSPENLFVDQFSFS</sequence>
<feature type="region of interest" description="Disordered" evidence="15">
    <location>
        <begin position="667"/>
        <end position="703"/>
    </location>
</feature>
<evidence type="ECO:0000256" key="2">
    <source>
        <dbReference type="ARBA" id="ARBA00004496"/>
    </source>
</evidence>
<dbReference type="Proteomes" id="UP000265100">
    <property type="component" value="Chromosome 16"/>
</dbReference>
<dbReference type="GO" id="GO:0005737">
    <property type="term" value="C:cytoplasm"/>
    <property type="evidence" value="ECO:0007669"/>
    <property type="project" value="UniProtKB-SubCell"/>
</dbReference>
<feature type="domain" description="SH2" evidence="16">
    <location>
        <begin position="566"/>
        <end position="673"/>
    </location>
</feature>
<dbReference type="GeneID" id="113007677"/>
<dbReference type="SUPFAM" id="SSF48092">
    <property type="entry name" value="Transcription factor STAT-4 N-domain"/>
    <property type="match status" value="1"/>
</dbReference>
<evidence type="ECO:0000256" key="4">
    <source>
        <dbReference type="ARBA" id="ARBA00022490"/>
    </source>
</evidence>
<evidence type="ECO:0000313" key="17">
    <source>
        <dbReference type="Ensembl" id="ENSACLP00000002878.1"/>
    </source>
</evidence>
<dbReference type="InterPro" id="IPR013801">
    <property type="entry name" value="STAT_TF_DNA-bd"/>
</dbReference>
<dbReference type="Gene3D" id="1.10.532.10">
    <property type="entry name" value="STAT transcription factor, N-terminal domain"/>
    <property type="match status" value="1"/>
</dbReference>
<dbReference type="Bgee" id="ENSACLG00000001967">
    <property type="expression patterns" value="Expressed in anal fin and 5 other cell types or tissues"/>
</dbReference>
<evidence type="ECO:0000256" key="3">
    <source>
        <dbReference type="ARBA" id="ARBA00005586"/>
    </source>
</evidence>
<dbReference type="SUPFAM" id="SSF49417">
    <property type="entry name" value="p53-like transcription factors"/>
    <property type="match status" value="1"/>
</dbReference>
<protein>
    <recommendedName>
        <fullName evidence="13">Signal transducer and activator of transcription</fullName>
    </recommendedName>
</protein>
<dbReference type="PANTHER" id="PTHR11801">
    <property type="entry name" value="SIGNAL TRANSDUCER AND ACTIVATOR OF TRANSCRIPTION"/>
    <property type="match status" value="1"/>
</dbReference>
<dbReference type="InterPro" id="IPR013799">
    <property type="entry name" value="STAT_TF_prot_interaction"/>
</dbReference>
<dbReference type="InterPro" id="IPR012345">
    <property type="entry name" value="STAT_TF_DNA-bd_N"/>
</dbReference>
<evidence type="ECO:0000313" key="18">
    <source>
        <dbReference type="Proteomes" id="UP000265100"/>
    </source>
</evidence>
<evidence type="ECO:0000256" key="12">
    <source>
        <dbReference type="PROSITE-ProRule" id="PRU00191"/>
    </source>
</evidence>
<dbReference type="InterPro" id="IPR015988">
    <property type="entry name" value="STAT_TF_CC"/>
</dbReference>
<dbReference type="Gene3D" id="2.60.40.630">
    <property type="entry name" value="STAT transcription factor, DNA-binding domain"/>
    <property type="match status" value="1"/>
</dbReference>
<reference evidence="17" key="2">
    <citation type="submission" date="2025-08" db="UniProtKB">
        <authorList>
            <consortium name="Ensembl"/>
        </authorList>
    </citation>
    <scope>IDENTIFICATION</scope>
</reference>
<keyword evidence="6 12" id="KW-0727">SH2 domain</keyword>
<evidence type="ECO:0000256" key="6">
    <source>
        <dbReference type="ARBA" id="ARBA00022999"/>
    </source>
</evidence>
<evidence type="ECO:0000256" key="1">
    <source>
        <dbReference type="ARBA" id="ARBA00004123"/>
    </source>
</evidence>
<dbReference type="SUPFAM" id="SSF55550">
    <property type="entry name" value="SH2 domain"/>
    <property type="match status" value="1"/>
</dbReference>
<evidence type="ECO:0000256" key="14">
    <source>
        <dbReference type="SAM" id="Coils"/>
    </source>
</evidence>
<organism evidence="17 18">
    <name type="scientific">Astatotilapia calliptera</name>
    <name type="common">Eastern happy</name>
    <name type="synonym">Chromis callipterus</name>
    <dbReference type="NCBI Taxonomy" id="8154"/>
    <lineage>
        <taxon>Eukaryota</taxon>
        <taxon>Metazoa</taxon>
        <taxon>Chordata</taxon>
        <taxon>Craniata</taxon>
        <taxon>Vertebrata</taxon>
        <taxon>Euteleostomi</taxon>
        <taxon>Actinopterygii</taxon>
        <taxon>Neopterygii</taxon>
        <taxon>Teleostei</taxon>
        <taxon>Neoteleostei</taxon>
        <taxon>Acanthomorphata</taxon>
        <taxon>Ovalentaria</taxon>
        <taxon>Cichlomorphae</taxon>
        <taxon>Cichliformes</taxon>
        <taxon>Cichlidae</taxon>
        <taxon>African cichlids</taxon>
        <taxon>Pseudocrenilabrinae</taxon>
        <taxon>Haplochromini</taxon>
        <taxon>Astatotilapia</taxon>
    </lineage>
</organism>
<keyword evidence="9 13" id="KW-0010">Activator</keyword>
<dbReference type="InterPro" id="IPR001217">
    <property type="entry name" value="STAT"/>
</dbReference>
<dbReference type="Ensembl" id="ENSACLT00000002940.2">
    <property type="protein sequence ID" value="ENSACLP00000002878.1"/>
    <property type="gene ID" value="ENSACLG00000001967.2"/>
</dbReference>
<evidence type="ECO:0000256" key="15">
    <source>
        <dbReference type="SAM" id="MobiDB-lite"/>
    </source>
</evidence>
<dbReference type="GeneTree" id="ENSGT01050000244905"/>
<keyword evidence="4 13" id="KW-0963">Cytoplasm</keyword>
<keyword evidence="11 13" id="KW-0539">Nucleus</keyword>
<dbReference type="GO" id="GO:0007165">
    <property type="term" value="P:signal transduction"/>
    <property type="evidence" value="ECO:0007669"/>
    <property type="project" value="InterPro"/>
</dbReference>
<keyword evidence="14" id="KW-0175">Coiled coil</keyword>
<dbReference type="Pfam" id="PF02864">
    <property type="entry name" value="STAT_bind"/>
    <property type="match status" value="1"/>
</dbReference>
<keyword evidence="10 13" id="KW-0804">Transcription</keyword>
<proteinExistence type="inferred from homology"/>
<evidence type="ECO:0000256" key="5">
    <source>
        <dbReference type="ARBA" id="ARBA00022553"/>
    </source>
</evidence>
<accession>A0A3P8NDV1</accession>
<reference evidence="17" key="3">
    <citation type="submission" date="2025-09" db="UniProtKB">
        <authorList>
            <consortium name="Ensembl"/>
        </authorList>
    </citation>
    <scope>IDENTIFICATION</scope>
</reference>
<evidence type="ECO:0000256" key="8">
    <source>
        <dbReference type="ARBA" id="ARBA00023125"/>
    </source>
</evidence>
<comment type="subcellular location">
    <subcellularLocation>
        <location evidence="2 13">Cytoplasm</location>
    </subcellularLocation>
    <subcellularLocation>
        <location evidence="1 13">Nucleus</location>
    </subcellularLocation>
</comment>
<dbReference type="Gene3D" id="1.10.238.10">
    <property type="entry name" value="EF-hand"/>
    <property type="match status" value="1"/>
</dbReference>
<dbReference type="GO" id="GO:0003677">
    <property type="term" value="F:DNA binding"/>
    <property type="evidence" value="ECO:0007669"/>
    <property type="project" value="UniProtKB-KW"/>
</dbReference>
<evidence type="ECO:0000256" key="11">
    <source>
        <dbReference type="ARBA" id="ARBA00023242"/>
    </source>
</evidence>